<keyword evidence="1" id="KW-0812">Transmembrane</keyword>
<proteinExistence type="predicted"/>
<sequence length="208" mass="24010">MSNYNDDRYDSEYDNDRQDSLLIYFYNLVVSPRTLGQQIERDPKIFGTALIVYIPFVIYVLKFTSFMSDTMSYSPIMLFLYVIIIVIHICVEIGVVAFILFVLNKLFRGEMRYKEAVSVTLFPRMIIFIGLLLFSFLNEIFFGSILIPIALILISIGSVIWWLCIIAVLVEEISYLGTGISFLIAVLNHFIVFSMMITYIVIAEKILN</sequence>
<dbReference type="RefSeq" id="WP_014262786.1">
    <property type="nucleotide sequence ID" value="NC_016630.1"/>
</dbReference>
<reference evidence="3" key="1">
    <citation type="submission" date="2010-12" db="EMBL/GenBank/DDBJ databases">
        <title>The genome sequence of Filifactor alocis strain ATCC 35896.</title>
        <authorList>
            <consortium name="The Broad Institute Genome Sequencing Platform"/>
            <person name="Ward D."/>
            <person name="Earl A."/>
            <person name="Feldgarden M."/>
            <person name="Young S.K."/>
            <person name="Gargeya S."/>
            <person name="Zeng Q."/>
            <person name="Alvarado L."/>
            <person name="Berlin A."/>
            <person name="Bochicchio J."/>
            <person name="Chapman S.B."/>
            <person name="Chen Z."/>
            <person name="Freedman E."/>
            <person name="Gellesch M."/>
            <person name="Goldberg J."/>
            <person name="Griggs A."/>
            <person name="Gujja S."/>
            <person name="Heilman E."/>
            <person name="Heiman D."/>
            <person name="Howarth C."/>
            <person name="Mehta T."/>
            <person name="Neiman D."/>
            <person name="Pearson M."/>
            <person name="Roberts A."/>
            <person name="Saif S."/>
            <person name="Shea T."/>
            <person name="Shenoy N."/>
            <person name="Sisk P."/>
            <person name="Stolte C."/>
            <person name="Sykes S."/>
            <person name="White J."/>
            <person name="Yandava C."/>
            <person name="Izard J."/>
            <person name="Blanton J.M."/>
            <person name="Baranova O.V."/>
            <person name="Tanner A.C."/>
            <person name="Dewhirst F.E."/>
            <person name="Haas B."/>
            <person name="Nusbaum C."/>
            <person name="Birren B."/>
        </authorList>
    </citation>
    <scope>NUCLEOTIDE SEQUENCE [LARGE SCALE GENOMIC DNA]</scope>
    <source>
        <strain evidence="3">ATCC 35896 / D40 B5</strain>
    </source>
</reference>
<organism evidence="2 3">
    <name type="scientific">Filifactor alocis (strain ATCC 35896 / CCUG 47790 / D40 B5)</name>
    <name type="common">Fusobacterium alocis</name>
    <dbReference type="NCBI Taxonomy" id="546269"/>
    <lineage>
        <taxon>Bacteria</taxon>
        <taxon>Bacillati</taxon>
        <taxon>Bacillota</taxon>
        <taxon>Clostridia</taxon>
        <taxon>Peptostreptococcales</taxon>
        <taxon>Filifactoraceae</taxon>
        <taxon>Filifactor</taxon>
    </lineage>
</organism>
<dbReference type="Proteomes" id="UP000007468">
    <property type="component" value="Chromosome"/>
</dbReference>
<gene>
    <name evidence="2" type="ordered locus">HMPREF0389_00793</name>
</gene>
<keyword evidence="1" id="KW-1133">Transmembrane helix</keyword>
<feature type="transmembrane region" description="Helical" evidence="1">
    <location>
        <begin position="45"/>
        <end position="66"/>
    </location>
</feature>
<evidence type="ECO:0008006" key="4">
    <source>
        <dbReference type="Google" id="ProtNLM"/>
    </source>
</evidence>
<feature type="transmembrane region" description="Helical" evidence="1">
    <location>
        <begin position="78"/>
        <end position="103"/>
    </location>
</feature>
<evidence type="ECO:0000313" key="2">
    <source>
        <dbReference type="EMBL" id="EFE28871.1"/>
    </source>
</evidence>
<dbReference type="EMBL" id="CP002390">
    <property type="protein sequence ID" value="EFE28871.1"/>
    <property type="molecule type" value="Genomic_DNA"/>
</dbReference>
<keyword evidence="3" id="KW-1185">Reference proteome</keyword>
<evidence type="ECO:0000256" key="1">
    <source>
        <dbReference type="SAM" id="Phobius"/>
    </source>
</evidence>
<feature type="transmembrane region" description="Helical" evidence="1">
    <location>
        <begin position="182"/>
        <end position="202"/>
    </location>
</feature>
<evidence type="ECO:0000313" key="3">
    <source>
        <dbReference type="Proteomes" id="UP000007468"/>
    </source>
</evidence>
<name>D6GQ18_FILAD</name>
<accession>D6GQ18</accession>
<dbReference type="KEGG" id="faa:HMPREF0389_00793"/>
<protein>
    <recommendedName>
        <fullName evidence="4">Yip1 domain-containing protein</fullName>
    </recommendedName>
</protein>
<keyword evidence="1" id="KW-0472">Membrane</keyword>
<feature type="transmembrane region" description="Helical" evidence="1">
    <location>
        <begin position="115"/>
        <end position="134"/>
    </location>
</feature>
<dbReference type="AlphaFoldDB" id="D6GQ18"/>
<feature type="transmembrane region" description="Helical" evidence="1">
    <location>
        <begin position="140"/>
        <end position="170"/>
    </location>
</feature>